<organism evidence="1">
    <name type="scientific">Streptococcus sanguinis</name>
    <dbReference type="NCBI Taxonomy" id="1305"/>
    <lineage>
        <taxon>Bacteria</taxon>
        <taxon>Bacillati</taxon>
        <taxon>Bacillota</taxon>
        <taxon>Bacilli</taxon>
        <taxon>Lactobacillales</taxon>
        <taxon>Streptococcaceae</taxon>
        <taxon>Streptococcus</taxon>
    </lineage>
</organism>
<reference evidence="1" key="1">
    <citation type="submission" date="2020-04" db="EMBL/GenBank/DDBJ databases">
        <authorList>
            <person name="Chakraborty B."/>
            <person name="Walker A.R."/>
            <person name="Burne R.A."/>
        </authorList>
    </citation>
    <scope>NUCLEOTIDE SEQUENCE [LARGE SCALE GENOMIC DNA]</scope>
    <source>
        <strain evidence="1">BCA8</strain>
    </source>
</reference>
<accession>A0A7Y0YRU7</accession>
<comment type="caution">
    <text evidence="1">The sequence shown here is derived from an EMBL/GenBank/DDBJ whole genome shotgun (WGS) entry which is preliminary data.</text>
</comment>
<dbReference type="EMBL" id="JABBCN010000001">
    <property type="protein sequence ID" value="NMX24612.1"/>
    <property type="molecule type" value="Genomic_DNA"/>
</dbReference>
<name>A0A7Y0YRU7_STRSA</name>
<evidence type="ECO:0000313" key="1">
    <source>
        <dbReference type="EMBL" id="NMX24612.1"/>
    </source>
</evidence>
<proteinExistence type="predicted"/>
<protein>
    <submittedName>
        <fullName evidence="1">Uncharacterized protein</fullName>
    </submittedName>
</protein>
<gene>
    <name evidence="1" type="ORF">HGP05_01485</name>
</gene>
<sequence>MLSLLEEPPPQAAKPKAARPTKPIEKIFSNSSFYSPLMNKILNLLFYDYFSFYHVQGDLAYINNLSP</sequence>
<dbReference type="AlphaFoldDB" id="A0A7Y0YRU7"/>